<organism evidence="3 4">
    <name type="scientific">Radiobacillus deserti</name>
    <dbReference type="NCBI Taxonomy" id="2594883"/>
    <lineage>
        <taxon>Bacteria</taxon>
        <taxon>Bacillati</taxon>
        <taxon>Bacillota</taxon>
        <taxon>Bacilli</taxon>
        <taxon>Bacillales</taxon>
        <taxon>Bacillaceae</taxon>
        <taxon>Radiobacillus</taxon>
    </lineage>
</organism>
<evidence type="ECO:0000256" key="1">
    <source>
        <dbReference type="ARBA" id="ARBA00008270"/>
    </source>
</evidence>
<dbReference type="RefSeq" id="WP_143892148.1">
    <property type="nucleotide sequence ID" value="NZ_CP041666.1"/>
</dbReference>
<dbReference type="InterPro" id="IPR003719">
    <property type="entry name" value="Phenazine_PhzF-like"/>
</dbReference>
<dbReference type="OrthoDB" id="9788221at2"/>
<dbReference type="GO" id="GO:0016853">
    <property type="term" value="F:isomerase activity"/>
    <property type="evidence" value="ECO:0007669"/>
    <property type="project" value="UniProtKB-KW"/>
</dbReference>
<dbReference type="Pfam" id="PF02567">
    <property type="entry name" value="PhzC-PhzF"/>
    <property type="match status" value="1"/>
</dbReference>
<dbReference type="NCBIfam" id="TIGR00654">
    <property type="entry name" value="PhzF_family"/>
    <property type="match status" value="1"/>
</dbReference>
<accession>A0A516KDC6</accession>
<dbReference type="PANTHER" id="PTHR13774:SF17">
    <property type="entry name" value="PHENAZINE BIOSYNTHESIS-LIKE DOMAIN-CONTAINING PROTEIN"/>
    <property type="match status" value="1"/>
</dbReference>
<proteinExistence type="inferred from homology"/>
<evidence type="ECO:0000256" key="2">
    <source>
        <dbReference type="ARBA" id="ARBA00023235"/>
    </source>
</evidence>
<dbReference type="PANTHER" id="PTHR13774">
    <property type="entry name" value="PHENAZINE BIOSYNTHESIS PROTEIN"/>
    <property type="match status" value="1"/>
</dbReference>
<dbReference type="KEGG" id="aqt:FN924_03850"/>
<dbReference type="AlphaFoldDB" id="A0A516KDC6"/>
<protein>
    <submittedName>
        <fullName evidence="3">PhzF family phenazine biosynthesis protein</fullName>
    </submittedName>
</protein>
<sequence length="261" mass="29812">MDIFFINAFTKKEFKGNPATIVLIKEQKDGNWLQQFAKETNQPITTYIRKMDNKYQLSWFTPAKEIDLCGHGTMGASHVLWSEGVVEKNIPIDFETKAGKLKAEYTKEGIKLEFPVIESTPLDAFYNMQDVFPNVPIQEITWAKDRYIVEVESESIVQHVNPNFDLMKKLDGGVIITTSESKNYDIVSRYFAPHIGVMEDSVTGSAHCALAYYWAKKLNKTEFRAYQASDRGGELLVRVKDQKVEIVGDCMTLIKGTYQNR</sequence>
<dbReference type="GO" id="GO:0005737">
    <property type="term" value="C:cytoplasm"/>
    <property type="evidence" value="ECO:0007669"/>
    <property type="project" value="TreeGrafter"/>
</dbReference>
<keyword evidence="4" id="KW-1185">Reference proteome</keyword>
<evidence type="ECO:0000313" key="4">
    <source>
        <dbReference type="Proteomes" id="UP000315215"/>
    </source>
</evidence>
<dbReference type="PIRSF" id="PIRSF016184">
    <property type="entry name" value="PhzC_PhzF"/>
    <property type="match status" value="1"/>
</dbReference>
<dbReference type="EMBL" id="CP041666">
    <property type="protein sequence ID" value="QDP39398.1"/>
    <property type="molecule type" value="Genomic_DNA"/>
</dbReference>
<comment type="similarity">
    <text evidence="1">Belongs to the PhzF family.</text>
</comment>
<name>A0A516KDC6_9BACI</name>
<dbReference type="SUPFAM" id="SSF54506">
    <property type="entry name" value="Diaminopimelate epimerase-like"/>
    <property type="match status" value="1"/>
</dbReference>
<dbReference type="Gene3D" id="3.10.310.10">
    <property type="entry name" value="Diaminopimelate Epimerase, Chain A, domain 1"/>
    <property type="match status" value="2"/>
</dbReference>
<dbReference type="Proteomes" id="UP000315215">
    <property type="component" value="Chromosome"/>
</dbReference>
<gene>
    <name evidence="3" type="ORF">FN924_03850</name>
</gene>
<evidence type="ECO:0000313" key="3">
    <source>
        <dbReference type="EMBL" id="QDP39398.1"/>
    </source>
</evidence>
<reference evidence="3 4" key="1">
    <citation type="submission" date="2019-07" db="EMBL/GenBank/DDBJ databases">
        <authorList>
            <person name="Li J."/>
        </authorList>
    </citation>
    <scope>NUCLEOTIDE SEQUENCE [LARGE SCALE GENOMIC DNA]</scope>
    <source>
        <strain evidence="3 4">TKL69</strain>
    </source>
</reference>
<keyword evidence="2" id="KW-0413">Isomerase</keyword>